<dbReference type="GO" id="GO:0043565">
    <property type="term" value="F:sequence-specific DNA binding"/>
    <property type="evidence" value="ECO:0007669"/>
    <property type="project" value="InterPro"/>
</dbReference>
<evidence type="ECO:0000256" key="2">
    <source>
        <dbReference type="ARBA" id="ARBA00023125"/>
    </source>
</evidence>
<keyword evidence="1" id="KW-0805">Transcription regulation</keyword>
<dbReference type="InterPro" id="IPR018060">
    <property type="entry name" value="HTH_AraC"/>
</dbReference>
<dbReference type="GO" id="GO:0003700">
    <property type="term" value="F:DNA-binding transcription factor activity"/>
    <property type="evidence" value="ECO:0007669"/>
    <property type="project" value="InterPro"/>
</dbReference>
<dbReference type="PANTHER" id="PTHR43130:SF3">
    <property type="entry name" value="HTH-TYPE TRANSCRIPTIONAL REGULATOR RV1931C"/>
    <property type="match status" value="1"/>
</dbReference>
<protein>
    <submittedName>
        <fullName evidence="5">Helix-turn-helix domain-containing protein</fullName>
    </submittedName>
</protein>
<dbReference type="Gene3D" id="3.40.50.880">
    <property type="match status" value="1"/>
</dbReference>
<dbReference type="InterPro" id="IPR002818">
    <property type="entry name" value="DJ-1/PfpI"/>
</dbReference>
<dbReference type="InterPro" id="IPR029062">
    <property type="entry name" value="Class_I_gatase-like"/>
</dbReference>
<evidence type="ECO:0000313" key="6">
    <source>
        <dbReference type="Proteomes" id="UP000271320"/>
    </source>
</evidence>
<dbReference type="SUPFAM" id="SSF46689">
    <property type="entry name" value="Homeodomain-like"/>
    <property type="match status" value="2"/>
</dbReference>
<evidence type="ECO:0000256" key="1">
    <source>
        <dbReference type="ARBA" id="ARBA00023015"/>
    </source>
</evidence>
<evidence type="ECO:0000256" key="3">
    <source>
        <dbReference type="ARBA" id="ARBA00023163"/>
    </source>
</evidence>
<dbReference type="Gene3D" id="1.10.10.60">
    <property type="entry name" value="Homeodomain-like"/>
    <property type="match status" value="2"/>
</dbReference>
<dbReference type="PRINTS" id="PR00032">
    <property type="entry name" value="HTHARAC"/>
</dbReference>
<dbReference type="EMBL" id="RFEW01000001">
    <property type="protein sequence ID" value="RSO63349.1"/>
    <property type="molecule type" value="Genomic_DNA"/>
</dbReference>
<dbReference type="Proteomes" id="UP000271320">
    <property type="component" value="Unassembled WGS sequence"/>
</dbReference>
<dbReference type="PANTHER" id="PTHR43130">
    <property type="entry name" value="ARAC-FAMILY TRANSCRIPTIONAL REGULATOR"/>
    <property type="match status" value="1"/>
</dbReference>
<name>A0A1C2UDE6_ACIPI</name>
<dbReference type="SMART" id="SM00342">
    <property type="entry name" value="HTH_ARAC"/>
    <property type="match status" value="1"/>
</dbReference>
<dbReference type="InterPro" id="IPR052158">
    <property type="entry name" value="INH-QAR"/>
</dbReference>
<accession>A0A1C2UDE6</accession>
<gene>
    <name evidence="5" type="ORF">EA752_01090</name>
</gene>
<feature type="domain" description="HTH araC/xylS-type" evidence="4">
    <location>
        <begin position="210"/>
        <end position="308"/>
    </location>
</feature>
<evidence type="ECO:0000313" key="5">
    <source>
        <dbReference type="EMBL" id="RSO63349.1"/>
    </source>
</evidence>
<proteinExistence type="predicted"/>
<dbReference type="SUPFAM" id="SSF52317">
    <property type="entry name" value="Class I glutamine amidotransferase-like"/>
    <property type="match status" value="1"/>
</dbReference>
<reference evidence="5 6" key="1">
    <citation type="submission" date="2018-10" db="EMBL/GenBank/DDBJ databases">
        <title>GWAS and RNA-Seq identify cryptic mechanisms of antimicrobial resistance in Acinetobacter baumannii.</title>
        <authorList>
            <person name="Sahl J.W."/>
        </authorList>
    </citation>
    <scope>NUCLEOTIDE SEQUENCE [LARGE SCALE GENOMIC DNA]</scope>
    <source>
        <strain evidence="5 6">TG41884</strain>
    </source>
</reference>
<dbReference type="AlphaFoldDB" id="A0A1C2UDE6"/>
<organism evidence="5 6">
    <name type="scientific">Acinetobacter pittii</name>
    <name type="common">Acinetobacter genomosp. 3</name>
    <dbReference type="NCBI Taxonomy" id="48296"/>
    <lineage>
        <taxon>Bacteria</taxon>
        <taxon>Pseudomonadati</taxon>
        <taxon>Pseudomonadota</taxon>
        <taxon>Gammaproteobacteria</taxon>
        <taxon>Moraxellales</taxon>
        <taxon>Moraxellaceae</taxon>
        <taxon>Acinetobacter</taxon>
        <taxon>Acinetobacter calcoaceticus/baumannii complex</taxon>
    </lineage>
</organism>
<dbReference type="InterPro" id="IPR009057">
    <property type="entry name" value="Homeodomain-like_sf"/>
</dbReference>
<dbReference type="PROSITE" id="PS01124">
    <property type="entry name" value="HTH_ARAC_FAMILY_2"/>
    <property type="match status" value="1"/>
</dbReference>
<comment type="caution">
    <text evidence="5">The sequence shown here is derived from an EMBL/GenBank/DDBJ whole genome shotgun (WGS) entry which is preliminary data.</text>
</comment>
<dbReference type="RefSeq" id="WP_017386422.1">
    <property type="nucleotide sequence ID" value="NZ_BBTQ01000021.1"/>
</dbReference>
<dbReference type="Pfam" id="PF01965">
    <property type="entry name" value="DJ-1_PfpI"/>
    <property type="match status" value="1"/>
</dbReference>
<dbReference type="Pfam" id="PF12833">
    <property type="entry name" value="HTH_18"/>
    <property type="match status" value="1"/>
</dbReference>
<dbReference type="CDD" id="cd03137">
    <property type="entry name" value="GATase1_AraC_1"/>
    <property type="match status" value="1"/>
</dbReference>
<dbReference type="PROSITE" id="PS00041">
    <property type="entry name" value="HTH_ARAC_FAMILY_1"/>
    <property type="match status" value="1"/>
</dbReference>
<evidence type="ECO:0000259" key="4">
    <source>
        <dbReference type="PROSITE" id="PS01124"/>
    </source>
</evidence>
<sequence length="315" mass="34956">MHTVAILALHDFIPFDLGIPCEVFGFVRLLNGEMGYCVKVCGEAEYVNTGAFTLQAHLGLDHLIDADTIIIPGIKDPKQPLNSKVKTAILKAWQKGARIASICSGAFVLAETGLLDGYRATTHWMLAEELATRYPKIKVDPKVLFVDEERLITSAGASSGLDMCLHLVRRDYGQSVAAQAAKLAVAPLNRDGGQAQFIQYEIPETRDSLATLLEWMNTHLDDEIDIKLLACKANMSPRTFARRFREQIGTTPLQWLLTMRIQRAQELLENSSQSIEEIALCCGFNSPVTFRTRFKNSVGVSPSTYRAKFISYLSS</sequence>
<keyword evidence="3" id="KW-0804">Transcription</keyword>
<dbReference type="InterPro" id="IPR018062">
    <property type="entry name" value="HTH_AraC-typ_CS"/>
</dbReference>
<keyword evidence="2" id="KW-0238">DNA-binding</keyword>
<dbReference type="InterPro" id="IPR020449">
    <property type="entry name" value="Tscrpt_reg_AraC-type_HTH"/>
</dbReference>